<evidence type="ECO:0000313" key="1">
    <source>
        <dbReference type="EMBL" id="CBY92834.1"/>
    </source>
</evidence>
<proteinExistence type="predicted"/>
<sequence length="201" mass="22726">MSKATVASLAGVGSVGGGFGAYKLYDALSTEKPTPQRTIADKLIEEKFSILSEGDEQHWTKIKEEYEKVKSNSSKVFSSNKDELKNKCKEALAKPESDSDYQKAKRWCVTPVTIKDYLTKSGLKAIETTGNTNESDWTKKVGEYEKQENESKRVSDLKTLTEPKKWEQLRDKCGTIVVKQNYEESFLELLDKSKLWCFVSA</sequence>
<dbReference type="HOGENOM" id="CLU_098620_3_0_14"/>
<reference evidence="1 2" key="1">
    <citation type="journal article" date="2011" name="J. Bacteriol.">
        <title>Complete genome sequence of Mycoplasma haemofelis, a hemotropic mycoplasma.</title>
        <authorList>
            <person name="Barker E.N."/>
            <person name="Helps C.R."/>
            <person name="Peters I.R."/>
            <person name="Darby A.C."/>
            <person name="Radford A.D."/>
            <person name="Tasker S."/>
        </authorList>
    </citation>
    <scope>NUCLEOTIDE SEQUENCE [LARGE SCALE GENOMIC DNA]</scope>
    <source>
        <strain evidence="1 2">Langford 1</strain>
    </source>
</reference>
<evidence type="ECO:0000313" key="2">
    <source>
        <dbReference type="Proteomes" id="UP000008637"/>
    </source>
</evidence>
<dbReference type="EMBL" id="FR773153">
    <property type="protein sequence ID" value="CBY92834.1"/>
    <property type="molecule type" value="Genomic_DNA"/>
</dbReference>
<keyword evidence="2" id="KW-1185">Reference proteome</keyword>
<dbReference type="Proteomes" id="UP000008637">
    <property type="component" value="Chromosome"/>
</dbReference>
<accession>E8ZI63</accession>
<organism evidence="1 2">
    <name type="scientific">Mycoplasma haemofelis (strain Langford 1)</name>
    <name type="common">Haemobartonella felis</name>
    <dbReference type="NCBI Taxonomy" id="941640"/>
    <lineage>
        <taxon>Bacteria</taxon>
        <taxon>Bacillati</taxon>
        <taxon>Mycoplasmatota</taxon>
        <taxon>Mollicutes</taxon>
        <taxon>Mycoplasmataceae</taxon>
        <taxon>Mycoplasma</taxon>
    </lineage>
</organism>
<dbReference type="AlphaFoldDB" id="E8ZI63"/>
<protein>
    <submittedName>
        <fullName evidence="1">Uncharacterized protein</fullName>
    </submittedName>
</protein>
<dbReference type="OrthoDB" id="9827135at2"/>
<name>E8ZI63_MYCHL</name>
<gene>
    <name evidence="1" type="ordered locus">HF1_08260</name>
</gene>
<dbReference type="KEGG" id="mha:HF1_08260"/>